<dbReference type="InterPro" id="IPR027417">
    <property type="entry name" value="P-loop_NTPase"/>
</dbReference>
<reference evidence="3" key="1">
    <citation type="submission" date="2016-11" db="EMBL/GenBank/DDBJ databases">
        <authorList>
            <person name="Varghese N."/>
            <person name="Submissions S."/>
        </authorList>
    </citation>
    <scope>NUCLEOTIDE SEQUENCE [LARGE SCALE GENOMIC DNA]</scope>
    <source>
        <strain evidence="3">Sac-22</strain>
    </source>
</reference>
<dbReference type="Pfam" id="PF03308">
    <property type="entry name" value="MeaB"/>
    <property type="match status" value="1"/>
</dbReference>
<dbReference type="CDD" id="cd03114">
    <property type="entry name" value="MMAA-like"/>
    <property type="match status" value="1"/>
</dbReference>
<keyword evidence="3" id="KW-1185">Reference proteome</keyword>
<dbReference type="PANTHER" id="PTHR23408">
    <property type="entry name" value="METHYLMALONYL-COA MUTASE"/>
    <property type="match status" value="1"/>
</dbReference>
<dbReference type="NCBIfam" id="TIGR00750">
    <property type="entry name" value="lao"/>
    <property type="match status" value="1"/>
</dbReference>
<dbReference type="InterPro" id="IPR005129">
    <property type="entry name" value="GTPase_ArgK"/>
</dbReference>
<dbReference type="PANTHER" id="PTHR23408:SF3">
    <property type="entry name" value="METHYLMALONIC ACIDURIA TYPE A PROTEIN, MITOCHONDRIAL"/>
    <property type="match status" value="1"/>
</dbReference>
<evidence type="ECO:0000313" key="3">
    <source>
        <dbReference type="Proteomes" id="UP000184339"/>
    </source>
</evidence>
<gene>
    <name evidence="2" type="ORF">SAMN05192549_103435</name>
</gene>
<dbReference type="NCBIfam" id="NF006958">
    <property type="entry name" value="PRK09435.1"/>
    <property type="match status" value="1"/>
</dbReference>
<dbReference type="AlphaFoldDB" id="A0A1M7N2A5"/>
<dbReference type="GO" id="GO:0005525">
    <property type="term" value="F:GTP binding"/>
    <property type="evidence" value="ECO:0007669"/>
    <property type="project" value="InterPro"/>
</dbReference>
<comment type="similarity">
    <text evidence="1">Belongs to the SIMIBI class G3E GTPase family. ArgK/MeaB subfamily.</text>
</comment>
<evidence type="ECO:0000313" key="2">
    <source>
        <dbReference type="EMBL" id="SHM97541.1"/>
    </source>
</evidence>
<dbReference type="STRING" id="551987.SAMN05192549_103435"/>
<dbReference type="RefSeq" id="WP_072783501.1">
    <property type="nucleotide sequence ID" value="NZ_FRCX01000003.1"/>
</dbReference>
<dbReference type="OrthoDB" id="9778292at2"/>
<accession>A0A1M7N2A5</accession>
<dbReference type="Gene3D" id="3.40.50.300">
    <property type="entry name" value="P-loop containing nucleotide triphosphate hydrolases"/>
    <property type="match status" value="1"/>
</dbReference>
<dbReference type="GO" id="GO:0005737">
    <property type="term" value="C:cytoplasm"/>
    <property type="evidence" value="ECO:0007669"/>
    <property type="project" value="TreeGrafter"/>
</dbReference>
<name>A0A1M7N2A5_9BURK</name>
<dbReference type="GO" id="GO:0003924">
    <property type="term" value="F:GTPase activity"/>
    <property type="evidence" value="ECO:0007669"/>
    <property type="project" value="InterPro"/>
</dbReference>
<dbReference type="EMBL" id="FRCX01000003">
    <property type="protein sequence ID" value="SHM97541.1"/>
    <property type="molecule type" value="Genomic_DNA"/>
</dbReference>
<dbReference type="Gene3D" id="1.10.287.130">
    <property type="match status" value="1"/>
</dbReference>
<dbReference type="SUPFAM" id="SSF52540">
    <property type="entry name" value="P-loop containing nucleoside triphosphate hydrolases"/>
    <property type="match status" value="1"/>
</dbReference>
<organism evidence="2 3">
    <name type="scientific">Duganella sacchari</name>
    <dbReference type="NCBI Taxonomy" id="551987"/>
    <lineage>
        <taxon>Bacteria</taxon>
        <taxon>Pseudomonadati</taxon>
        <taxon>Pseudomonadota</taxon>
        <taxon>Betaproteobacteria</taxon>
        <taxon>Burkholderiales</taxon>
        <taxon>Oxalobacteraceae</taxon>
        <taxon>Telluria group</taxon>
        <taxon>Duganella</taxon>
    </lineage>
</organism>
<sequence>MALEPDDEVLATALLARQRRALAKAITLVESSRPDHRLRAQSLLDRLLPHTGKALRIGISGVPGVGKSTFIEAFGMYLLAQGLRVAVLAVDPSSPLTGGSILGDKTRMERLSQQENAYIRPSPARGALGGVGHQSREAMLVCEAAGFDVIIVETVGVGQSETAVASMCDVFLLLQLPNAGDELQGIKKGILELADIVVYNKADLDPRATAVAAGQMKAALHMLRPASPHWQMQVLQASASTGEGIPEVWAMLQSYRDTMQQAGAFDERRKHQAEAWMWHLVEAGLQERFRSHAAVRAALPQALQQVADGHASPATVATLLLDAFRP</sequence>
<protein>
    <submittedName>
        <fullName evidence="2">Methylmalonyl-CoA mutase metallochaperone MeaB</fullName>
    </submittedName>
</protein>
<proteinExistence type="inferred from homology"/>
<dbReference type="Proteomes" id="UP000184339">
    <property type="component" value="Unassembled WGS sequence"/>
</dbReference>
<dbReference type="Gene3D" id="1.20.5.170">
    <property type="match status" value="1"/>
</dbReference>
<evidence type="ECO:0000256" key="1">
    <source>
        <dbReference type="ARBA" id="ARBA00009625"/>
    </source>
</evidence>